<organism evidence="1 2">
    <name type="scientific">Clunio marinus</name>
    <dbReference type="NCBI Taxonomy" id="568069"/>
    <lineage>
        <taxon>Eukaryota</taxon>
        <taxon>Metazoa</taxon>
        <taxon>Ecdysozoa</taxon>
        <taxon>Arthropoda</taxon>
        <taxon>Hexapoda</taxon>
        <taxon>Insecta</taxon>
        <taxon>Pterygota</taxon>
        <taxon>Neoptera</taxon>
        <taxon>Endopterygota</taxon>
        <taxon>Diptera</taxon>
        <taxon>Nematocera</taxon>
        <taxon>Chironomoidea</taxon>
        <taxon>Chironomidae</taxon>
        <taxon>Clunio</taxon>
    </lineage>
</organism>
<proteinExistence type="predicted"/>
<keyword evidence="2" id="KW-1185">Reference proteome</keyword>
<protein>
    <submittedName>
        <fullName evidence="1">CLUMA_CG018714, isoform A</fullName>
    </submittedName>
</protein>
<evidence type="ECO:0000313" key="1">
    <source>
        <dbReference type="EMBL" id="CRL05682.1"/>
    </source>
</evidence>
<reference evidence="1 2" key="1">
    <citation type="submission" date="2015-04" db="EMBL/GenBank/DDBJ databases">
        <authorList>
            <person name="Syromyatnikov M.Y."/>
            <person name="Popov V.N."/>
        </authorList>
    </citation>
    <scope>NUCLEOTIDE SEQUENCE [LARGE SCALE GENOMIC DNA]</scope>
</reference>
<dbReference type="AlphaFoldDB" id="A0A1J1J172"/>
<accession>A0A1J1J172</accession>
<gene>
    <name evidence="1" type="ORF">CLUMA_CG018714</name>
</gene>
<name>A0A1J1J172_9DIPT</name>
<dbReference type="EMBL" id="CVRI01000065">
    <property type="protein sequence ID" value="CRL05682.1"/>
    <property type="molecule type" value="Genomic_DNA"/>
</dbReference>
<dbReference type="Proteomes" id="UP000183832">
    <property type="component" value="Unassembled WGS sequence"/>
</dbReference>
<sequence length="66" mass="7788">MKRWQAPKEVIQMHSGSAFNECENKSNDLFFFFELFVFPTLSLEYDCVCQMKSNLNHDAVKTLHEL</sequence>
<evidence type="ECO:0000313" key="2">
    <source>
        <dbReference type="Proteomes" id="UP000183832"/>
    </source>
</evidence>